<gene>
    <name evidence="3" type="ORF">FB470_000410</name>
</gene>
<dbReference type="EMBL" id="JAUSUT010000001">
    <property type="protein sequence ID" value="MDQ0376416.1"/>
    <property type="molecule type" value="Genomic_DNA"/>
</dbReference>
<protein>
    <submittedName>
        <fullName evidence="3">Lysophospholipase L1-like esterase</fullName>
    </submittedName>
</protein>
<sequence>MRRSMVVVLVAACTLLASALTASATPRYRHYVALGDSYTAGPLIPLQRLDPVGCLRSTANYPSLLAIALRVGSFTDVSCSGADTHDMVAPQDVVLGPNPPQLDALRADTDLVTLGIGGNDYGVFGTIIGTCPGLRDSDPAGNPCERHFTVDGVDTIKARLPQTQANVTAVLGEIHDRAPDAEVLVIGYPRIAPPTGTCPQILPFADGDYPWLNSVEEELNAALEKAVAEDGKASYVDTYGPSLGHDACAPPGQAWINGKDLKPWAANYHPLFTGMQGVAATTLAALRDGAGAAVAVR</sequence>
<keyword evidence="4" id="KW-1185">Reference proteome</keyword>
<evidence type="ECO:0000259" key="2">
    <source>
        <dbReference type="Pfam" id="PF13472"/>
    </source>
</evidence>
<feature type="signal peptide" evidence="1">
    <location>
        <begin position="1"/>
        <end position="24"/>
    </location>
</feature>
<accession>A0ABU0EN09</accession>
<dbReference type="RefSeq" id="WP_306988259.1">
    <property type="nucleotide sequence ID" value="NZ_JAUSUT010000001.1"/>
</dbReference>
<feature type="domain" description="SGNH hydrolase-type esterase" evidence="2">
    <location>
        <begin position="33"/>
        <end position="260"/>
    </location>
</feature>
<evidence type="ECO:0000313" key="3">
    <source>
        <dbReference type="EMBL" id="MDQ0376416.1"/>
    </source>
</evidence>
<evidence type="ECO:0000313" key="4">
    <source>
        <dbReference type="Proteomes" id="UP001229651"/>
    </source>
</evidence>
<organism evidence="3 4">
    <name type="scientific">Amycolatopsis thermophila</name>
    <dbReference type="NCBI Taxonomy" id="206084"/>
    <lineage>
        <taxon>Bacteria</taxon>
        <taxon>Bacillati</taxon>
        <taxon>Actinomycetota</taxon>
        <taxon>Actinomycetes</taxon>
        <taxon>Pseudonocardiales</taxon>
        <taxon>Pseudonocardiaceae</taxon>
        <taxon>Amycolatopsis</taxon>
    </lineage>
</organism>
<name>A0ABU0EN09_9PSEU</name>
<dbReference type="Pfam" id="PF13472">
    <property type="entry name" value="Lipase_GDSL_2"/>
    <property type="match status" value="1"/>
</dbReference>
<comment type="caution">
    <text evidence="3">The sequence shown here is derived from an EMBL/GenBank/DDBJ whole genome shotgun (WGS) entry which is preliminary data.</text>
</comment>
<dbReference type="InterPro" id="IPR036514">
    <property type="entry name" value="SGNH_hydro_sf"/>
</dbReference>
<dbReference type="PANTHER" id="PTHR37981">
    <property type="entry name" value="LIPASE 2"/>
    <property type="match status" value="1"/>
</dbReference>
<feature type="chain" id="PRO_5046116927" evidence="1">
    <location>
        <begin position="25"/>
        <end position="297"/>
    </location>
</feature>
<dbReference type="CDD" id="cd01823">
    <property type="entry name" value="SEST_like"/>
    <property type="match status" value="1"/>
</dbReference>
<dbReference type="InterPro" id="IPR013830">
    <property type="entry name" value="SGNH_hydro"/>
</dbReference>
<keyword evidence="1" id="KW-0732">Signal</keyword>
<dbReference type="PANTHER" id="PTHR37981:SF1">
    <property type="entry name" value="SGNH HYDROLASE-TYPE ESTERASE DOMAIN-CONTAINING PROTEIN"/>
    <property type="match status" value="1"/>
</dbReference>
<reference evidence="3 4" key="1">
    <citation type="submission" date="2023-07" db="EMBL/GenBank/DDBJ databases">
        <title>Sequencing the genomes of 1000 actinobacteria strains.</title>
        <authorList>
            <person name="Klenk H.-P."/>
        </authorList>
    </citation>
    <scope>NUCLEOTIDE SEQUENCE [LARGE SCALE GENOMIC DNA]</scope>
    <source>
        <strain evidence="3 4">DSM 45805</strain>
    </source>
</reference>
<dbReference type="Gene3D" id="3.40.50.1110">
    <property type="entry name" value="SGNH hydrolase"/>
    <property type="match status" value="1"/>
</dbReference>
<dbReference type="SUPFAM" id="SSF52266">
    <property type="entry name" value="SGNH hydrolase"/>
    <property type="match status" value="1"/>
</dbReference>
<dbReference type="Proteomes" id="UP001229651">
    <property type="component" value="Unassembled WGS sequence"/>
</dbReference>
<evidence type="ECO:0000256" key="1">
    <source>
        <dbReference type="SAM" id="SignalP"/>
    </source>
</evidence>
<dbReference type="InterPro" id="IPR037460">
    <property type="entry name" value="SEST-like"/>
</dbReference>
<proteinExistence type="predicted"/>